<organism evidence="1 2">
    <name type="scientific">Brumimicrobium salinarum</name>
    <dbReference type="NCBI Taxonomy" id="2058658"/>
    <lineage>
        <taxon>Bacteria</taxon>
        <taxon>Pseudomonadati</taxon>
        <taxon>Bacteroidota</taxon>
        <taxon>Flavobacteriia</taxon>
        <taxon>Flavobacteriales</taxon>
        <taxon>Crocinitomicaceae</taxon>
        <taxon>Brumimicrobium</taxon>
    </lineage>
</organism>
<dbReference type="RefSeq" id="WP_101333450.1">
    <property type="nucleotide sequence ID" value="NZ_PJNI01000001.1"/>
</dbReference>
<keyword evidence="2" id="KW-1185">Reference proteome</keyword>
<gene>
    <name evidence="1" type="ORF">CW751_02790</name>
</gene>
<dbReference type="AlphaFoldDB" id="A0A2I0R6T1"/>
<comment type="caution">
    <text evidence="1">The sequence shown here is derived from an EMBL/GenBank/DDBJ whole genome shotgun (WGS) entry which is preliminary data.</text>
</comment>
<reference evidence="1 2" key="1">
    <citation type="submission" date="2017-12" db="EMBL/GenBank/DDBJ databases">
        <title>The draft genome sequence of Brumimicrobium saltpan LHR20.</title>
        <authorList>
            <person name="Do Z.-J."/>
            <person name="Luo H.-R."/>
        </authorList>
    </citation>
    <scope>NUCLEOTIDE SEQUENCE [LARGE SCALE GENOMIC DNA]</scope>
    <source>
        <strain evidence="1 2">LHR20</strain>
    </source>
</reference>
<protein>
    <submittedName>
        <fullName evidence="1">Uncharacterized protein</fullName>
    </submittedName>
</protein>
<name>A0A2I0R6T1_9FLAO</name>
<accession>A0A2I0R6T1</accession>
<dbReference type="EMBL" id="PJNI01000001">
    <property type="protein sequence ID" value="PKR82274.1"/>
    <property type="molecule type" value="Genomic_DNA"/>
</dbReference>
<dbReference type="Proteomes" id="UP000236654">
    <property type="component" value="Unassembled WGS sequence"/>
</dbReference>
<sequence>MQLLFFNENAQDLGEFKPKDKTYKPKKINEGAKKVYIANFNINFEIYKEAIDKKQAGGFGRTIKNASKAKAAIGLSSLDKEAIQEQADRLYNEFVADLKGKGYTIITAEEEGQTDVYKNWSKTAGPAIFETDMTGILSVIPSNYSFYYKERTAFSNQLDGFQKTDQNLSKELGDALIANVSLVYVFSETGMDWNVGNHAKVKLLVDYRLANSYTVSDAKTNNGLRSIVDKTQQSVNLSSYVNFTRGKLKIGGSPESFYNGYMKSDLEIKEVLPKEKVVAYSKQTQARATSANPIVMIIGSNYSERTKWLNPDGEKYANGLYLAGKKLLDYHFKEAMN</sequence>
<proteinExistence type="predicted"/>
<evidence type="ECO:0000313" key="2">
    <source>
        <dbReference type="Proteomes" id="UP000236654"/>
    </source>
</evidence>
<dbReference type="OrthoDB" id="817809at2"/>
<evidence type="ECO:0000313" key="1">
    <source>
        <dbReference type="EMBL" id="PKR82274.1"/>
    </source>
</evidence>